<organism evidence="2 3">
    <name type="scientific">Mycoplasma cottewii</name>
    <dbReference type="NCBI Taxonomy" id="51364"/>
    <lineage>
        <taxon>Bacteria</taxon>
        <taxon>Bacillati</taxon>
        <taxon>Mycoplasmatota</taxon>
        <taxon>Mollicutes</taxon>
        <taxon>Mycoplasmataceae</taxon>
        <taxon>Mycoplasma</taxon>
    </lineage>
</organism>
<dbReference type="RefSeq" id="WP_259429812.1">
    <property type="nucleotide sequence ID" value="NZ_CP103424.1"/>
</dbReference>
<keyword evidence="1" id="KW-0175">Coiled coil</keyword>
<reference evidence="2" key="1">
    <citation type="submission" date="2022-08" db="EMBL/GenBank/DDBJ databases">
        <title>Complete genome sequence of Mycoplasma cottewii type strain VIS.</title>
        <authorList>
            <person name="Spergser J."/>
        </authorList>
    </citation>
    <scope>NUCLEOTIDE SEQUENCE</scope>
    <source>
        <strain evidence="2">VIS</strain>
    </source>
</reference>
<protein>
    <submittedName>
        <fullName evidence="2">Uncharacterized protein</fullName>
    </submittedName>
</protein>
<dbReference type="EMBL" id="CP103424">
    <property type="protein sequence ID" value="UWD34622.1"/>
    <property type="molecule type" value="Genomic_DNA"/>
</dbReference>
<name>A0ABY5TVF2_9MOLU</name>
<feature type="coiled-coil region" evidence="1">
    <location>
        <begin position="48"/>
        <end position="294"/>
    </location>
</feature>
<evidence type="ECO:0000313" key="3">
    <source>
        <dbReference type="Proteomes" id="UP001059819"/>
    </source>
</evidence>
<dbReference type="Gene3D" id="1.10.287.1490">
    <property type="match status" value="1"/>
</dbReference>
<evidence type="ECO:0000313" key="2">
    <source>
        <dbReference type="EMBL" id="UWD34622.1"/>
    </source>
</evidence>
<dbReference type="Proteomes" id="UP001059819">
    <property type="component" value="Chromosome"/>
</dbReference>
<gene>
    <name evidence="2" type="ORF">NX779_02275</name>
</gene>
<proteinExistence type="predicted"/>
<sequence length="534" mass="62846">MKKLLTFFSTLTIISTPLVSSFKPVYNIINLSSSKIENILNTLRPAELEIAKELENTYEQRAEVLKKKLELMQQELEKQKQEIQTLNNKLKEKQTELANLISGSTSTSEEQNAQTQELVKQLKDLISQQNQLNKQKEELNNQVNQLNLDNATIQHEIGKQKLKINTLRSSIHNLEKQIEDVIKTKEEKIKSLTEDLNNIKNRIEHFNNSKSQLESEIQENKIQTKNLEESTQQKEHELSQLNLTFDSNKTKLEQLQRENQQLTQQIATTGINEVIEEQETLRNAVNQLKHLKNTRKVGSLHADFKEYNHLILGGSHSRDDKAYFFNWSDSRVKPNSYIQLQSYKTTKIIKNYGNFKITDYADNWDDFVNKYKTINIKINYFHNWGWDKGYHGVDWHWEMNQSQDKVEHHWKREDWFLDYRTNFHHNLARSTKSIQKTFNLKTDTNNFWNDIYNYDIYSGYASCGIELGLVRQENILSFKVAPKVNMYVGGSYNYLFIMYIPRVEITLQADPSYITKKVDSNKNKVNAIINKYKN</sequence>
<evidence type="ECO:0000256" key="1">
    <source>
        <dbReference type="SAM" id="Coils"/>
    </source>
</evidence>
<accession>A0ABY5TVF2</accession>
<keyword evidence="3" id="KW-1185">Reference proteome</keyword>